<dbReference type="Gene3D" id="3.40.50.620">
    <property type="entry name" value="HUPs"/>
    <property type="match status" value="2"/>
</dbReference>
<name>A0A917HX71_9FLAO</name>
<dbReference type="InterPro" id="IPR006015">
    <property type="entry name" value="Universal_stress_UspA"/>
</dbReference>
<evidence type="ECO:0000313" key="3">
    <source>
        <dbReference type="EMBL" id="GGG96139.1"/>
    </source>
</evidence>
<reference evidence="3" key="1">
    <citation type="journal article" date="2014" name="Int. J. Syst. Evol. Microbiol.">
        <title>Complete genome sequence of Corynebacterium casei LMG S-19264T (=DSM 44701T), isolated from a smear-ripened cheese.</title>
        <authorList>
            <consortium name="US DOE Joint Genome Institute (JGI-PGF)"/>
            <person name="Walter F."/>
            <person name="Albersmeier A."/>
            <person name="Kalinowski J."/>
            <person name="Ruckert C."/>
        </authorList>
    </citation>
    <scope>NUCLEOTIDE SEQUENCE</scope>
    <source>
        <strain evidence="3">CGMCC 1.15763</strain>
    </source>
</reference>
<feature type="domain" description="UspA" evidence="2">
    <location>
        <begin position="3"/>
        <end position="145"/>
    </location>
</feature>
<dbReference type="PANTHER" id="PTHR46268">
    <property type="entry name" value="STRESS RESPONSE PROTEIN NHAX"/>
    <property type="match status" value="1"/>
</dbReference>
<comment type="similarity">
    <text evidence="1">Belongs to the universal stress protein A family.</text>
</comment>
<protein>
    <submittedName>
        <fullName evidence="3">Universal stress protein UspA</fullName>
    </submittedName>
</protein>
<feature type="domain" description="UspA" evidence="2">
    <location>
        <begin position="231"/>
        <end position="277"/>
    </location>
</feature>
<comment type="caution">
    <text evidence="3">The sequence shown here is derived from an EMBL/GenBank/DDBJ whole genome shotgun (WGS) entry which is preliminary data.</text>
</comment>
<proteinExistence type="inferred from homology"/>
<dbReference type="InterPro" id="IPR014729">
    <property type="entry name" value="Rossmann-like_a/b/a_fold"/>
</dbReference>
<keyword evidence="4" id="KW-1185">Reference proteome</keyword>
<dbReference type="EMBL" id="BMJW01000001">
    <property type="protein sequence ID" value="GGG96139.1"/>
    <property type="molecule type" value="Genomic_DNA"/>
</dbReference>
<dbReference type="PANTHER" id="PTHR46268:SF6">
    <property type="entry name" value="UNIVERSAL STRESS PROTEIN UP12"/>
    <property type="match status" value="1"/>
</dbReference>
<dbReference type="InterPro" id="IPR006016">
    <property type="entry name" value="UspA"/>
</dbReference>
<evidence type="ECO:0000256" key="1">
    <source>
        <dbReference type="ARBA" id="ARBA00008791"/>
    </source>
</evidence>
<dbReference type="SUPFAM" id="SSF52402">
    <property type="entry name" value="Adenine nucleotide alpha hydrolases-like"/>
    <property type="match status" value="2"/>
</dbReference>
<dbReference type="PRINTS" id="PR01438">
    <property type="entry name" value="UNVRSLSTRESS"/>
</dbReference>
<reference evidence="3" key="2">
    <citation type="submission" date="2020-09" db="EMBL/GenBank/DDBJ databases">
        <authorList>
            <person name="Sun Q."/>
            <person name="Zhou Y."/>
        </authorList>
    </citation>
    <scope>NUCLEOTIDE SEQUENCE</scope>
    <source>
        <strain evidence="3">CGMCC 1.15763</strain>
    </source>
</reference>
<evidence type="ECO:0000313" key="4">
    <source>
        <dbReference type="Proteomes" id="UP000633278"/>
    </source>
</evidence>
<dbReference type="AlphaFoldDB" id="A0A917HX71"/>
<dbReference type="Pfam" id="PF00582">
    <property type="entry name" value="Usp"/>
    <property type="match status" value="2"/>
</dbReference>
<dbReference type="Proteomes" id="UP000633278">
    <property type="component" value="Unassembled WGS sequence"/>
</dbReference>
<accession>A0A917HX71</accession>
<evidence type="ECO:0000259" key="2">
    <source>
        <dbReference type="Pfam" id="PF00582"/>
    </source>
</evidence>
<sequence length="279" mass="32019">MIMKNILVPTDFSKTCDKAAHLAIEIATLFDAEIHFLHQMHTPVDWVKLNKTDEHNYPDTQKEIGIAKSKLRSLDKDAEHKGLKSRTFLEFISDVKAISAHSHNFHHDFIITGSKGTQEDFSKQFFGSNTQKIIRDIHVPILVVKEEATLFPFKNIVFVSDFKEDMSNAFKQVVKIAEKCNSKIHLLNINTNKDFNNIKNGIVPIREFLTNFPELENYEMHVYNESTILKGIETFQKDNEVDLVAMYTHNRSGLSNIFSKSIAENITNNSKKPVMTIHL</sequence>
<dbReference type="CDD" id="cd00293">
    <property type="entry name" value="USP-like"/>
    <property type="match status" value="2"/>
</dbReference>
<organism evidence="3 4">
    <name type="scientific">Polaribacter pacificus</name>
    <dbReference type="NCBI Taxonomy" id="1775173"/>
    <lineage>
        <taxon>Bacteria</taxon>
        <taxon>Pseudomonadati</taxon>
        <taxon>Bacteroidota</taxon>
        <taxon>Flavobacteriia</taxon>
        <taxon>Flavobacteriales</taxon>
        <taxon>Flavobacteriaceae</taxon>
    </lineage>
</organism>
<gene>
    <name evidence="3" type="primary">uspA</name>
    <name evidence="3" type="ORF">GCM10011416_12330</name>
</gene>